<dbReference type="Proteomes" id="UP000198906">
    <property type="component" value="Unassembled WGS sequence"/>
</dbReference>
<evidence type="ECO:0000313" key="2">
    <source>
        <dbReference type="Proteomes" id="UP000198906"/>
    </source>
</evidence>
<keyword evidence="2" id="KW-1185">Reference proteome</keyword>
<name>A0A1C6RBS0_9ACTN</name>
<dbReference type="EMBL" id="FMHU01000001">
    <property type="protein sequence ID" value="SCL14432.1"/>
    <property type="molecule type" value="Genomic_DNA"/>
</dbReference>
<organism evidence="1 2">
    <name type="scientific">Micromonospora inyonensis</name>
    <dbReference type="NCBI Taxonomy" id="47866"/>
    <lineage>
        <taxon>Bacteria</taxon>
        <taxon>Bacillati</taxon>
        <taxon>Actinomycetota</taxon>
        <taxon>Actinomycetes</taxon>
        <taxon>Micromonosporales</taxon>
        <taxon>Micromonosporaceae</taxon>
        <taxon>Micromonospora</taxon>
    </lineage>
</organism>
<proteinExistence type="predicted"/>
<dbReference type="STRING" id="47866.GA0074694_0761"/>
<reference evidence="2" key="1">
    <citation type="submission" date="2016-06" db="EMBL/GenBank/DDBJ databases">
        <authorList>
            <person name="Varghese N."/>
        </authorList>
    </citation>
    <scope>NUCLEOTIDE SEQUENCE [LARGE SCALE GENOMIC DNA]</scope>
    <source>
        <strain evidence="2">DSM 46123</strain>
    </source>
</reference>
<accession>A0A1C6RBS0</accession>
<dbReference type="AlphaFoldDB" id="A0A1C6RBS0"/>
<protein>
    <submittedName>
        <fullName evidence="1">Uncharacterized protein</fullName>
    </submittedName>
</protein>
<sequence>MSDDDRRFVVHLTVVAADLAAAHLLARALTRSLAFLPQLVLGETTVSEEGDPAAQQAVFCDRRLPHRRRCVLRPGHAEDCTPRLRLPP</sequence>
<dbReference type="RefSeq" id="WP_091452428.1">
    <property type="nucleotide sequence ID" value="NZ_FMHU01000001.1"/>
</dbReference>
<evidence type="ECO:0000313" key="1">
    <source>
        <dbReference type="EMBL" id="SCL14432.1"/>
    </source>
</evidence>
<gene>
    <name evidence="1" type="ORF">GA0074694_0761</name>
</gene>